<dbReference type="InterPro" id="IPR011527">
    <property type="entry name" value="ABC1_TM_dom"/>
</dbReference>
<evidence type="ECO:0000256" key="8">
    <source>
        <dbReference type="SAM" id="Phobius"/>
    </source>
</evidence>
<dbReference type="GO" id="GO:0016020">
    <property type="term" value="C:membrane"/>
    <property type="evidence" value="ECO:0007669"/>
    <property type="project" value="UniProtKB-SubCell"/>
</dbReference>
<evidence type="ECO:0000256" key="6">
    <source>
        <dbReference type="ARBA" id="ARBA00023136"/>
    </source>
</evidence>
<dbReference type="InterPro" id="IPR003593">
    <property type="entry name" value="AAA+_ATPase"/>
</dbReference>
<evidence type="ECO:0000256" key="5">
    <source>
        <dbReference type="ARBA" id="ARBA00022989"/>
    </source>
</evidence>
<dbReference type="AlphaFoldDB" id="A0A1W0E5M8"/>
<evidence type="ECO:0000256" key="2">
    <source>
        <dbReference type="ARBA" id="ARBA00022692"/>
    </source>
</evidence>
<evidence type="ECO:0000256" key="1">
    <source>
        <dbReference type="ARBA" id="ARBA00004141"/>
    </source>
</evidence>
<dbReference type="SMART" id="SM00382">
    <property type="entry name" value="AAA"/>
    <property type="match status" value="1"/>
</dbReference>
<evidence type="ECO:0000259" key="10">
    <source>
        <dbReference type="PROSITE" id="PS50929"/>
    </source>
</evidence>
<keyword evidence="5 8" id="KW-1133">Transmembrane helix</keyword>
<evidence type="ECO:0000313" key="12">
    <source>
        <dbReference type="Proteomes" id="UP000192758"/>
    </source>
</evidence>
<keyword evidence="4" id="KW-0067">ATP-binding</keyword>
<feature type="domain" description="ABC transmembrane type-1" evidence="10">
    <location>
        <begin position="25"/>
        <end position="254"/>
    </location>
</feature>
<keyword evidence="2 8" id="KW-0812">Transmembrane</keyword>
<feature type="transmembrane region" description="Helical" evidence="8">
    <location>
        <begin position="21"/>
        <end position="42"/>
    </location>
</feature>
<dbReference type="Proteomes" id="UP000192758">
    <property type="component" value="Unassembled WGS sequence"/>
</dbReference>
<dbReference type="Pfam" id="PF00005">
    <property type="entry name" value="ABC_tran"/>
    <property type="match status" value="1"/>
</dbReference>
<keyword evidence="12" id="KW-1185">Reference proteome</keyword>
<dbReference type="GO" id="GO:0016887">
    <property type="term" value="F:ATP hydrolysis activity"/>
    <property type="evidence" value="ECO:0007669"/>
    <property type="project" value="InterPro"/>
</dbReference>
<feature type="transmembrane region" description="Helical" evidence="8">
    <location>
        <begin position="156"/>
        <end position="178"/>
    </location>
</feature>
<evidence type="ECO:0000256" key="3">
    <source>
        <dbReference type="ARBA" id="ARBA00022741"/>
    </source>
</evidence>
<dbReference type="PROSITE" id="PS50929">
    <property type="entry name" value="ABC_TM1F"/>
    <property type="match status" value="1"/>
</dbReference>
<keyword evidence="6 8" id="KW-0472">Membrane</keyword>
<comment type="subcellular location">
    <subcellularLocation>
        <location evidence="1">Membrane</location>
        <topology evidence="1">Multi-pass membrane protein</topology>
    </subcellularLocation>
</comment>
<dbReference type="Gene3D" id="3.40.50.300">
    <property type="entry name" value="P-loop containing nucleotide triphosphate hydrolases"/>
    <property type="match status" value="1"/>
</dbReference>
<dbReference type="InterPro" id="IPR003439">
    <property type="entry name" value="ABC_transporter-like_ATP-bd"/>
</dbReference>
<dbReference type="OrthoDB" id="6500128at2759"/>
<dbReference type="GO" id="GO:0005524">
    <property type="term" value="F:ATP binding"/>
    <property type="evidence" value="ECO:0007669"/>
    <property type="project" value="UniProtKB-KW"/>
</dbReference>
<dbReference type="Gene3D" id="1.20.1560.10">
    <property type="entry name" value="ABC transporter type 1, transmembrane domain"/>
    <property type="match status" value="1"/>
</dbReference>
<dbReference type="PANTHER" id="PTHR24221:SF654">
    <property type="entry name" value="ATP-BINDING CASSETTE SUB-FAMILY B MEMBER 6"/>
    <property type="match status" value="1"/>
</dbReference>
<organism evidence="11 12">
    <name type="scientific">Ecytonucleospora hepatopenaei</name>
    <dbReference type="NCBI Taxonomy" id="646526"/>
    <lineage>
        <taxon>Eukaryota</taxon>
        <taxon>Fungi</taxon>
        <taxon>Fungi incertae sedis</taxon>
        <taxon>Microsporidia</taxon>
        <taxon>Enterocytozoonidae</taxon>
        <taxon>Ecytonucleospora</taxon>
    </lineage>
</organism>
<feature type="domain" description="ABC transporter" evidence="9">
    <location>
        <begin position="334"/>
        <end position="564"/>
    </location>
</feature>
<comment type="caution">
    <text evidence="11">The sequence shown here is derived from an EMBL/GenBank/DDBJ whole genome shotgun (WGS) entry which is preliminary data.</text>
</comment>
<evidence type="ECO:0000313" key="11">
    <source>
        <dbReference type="EMBL" id="OQS54550.1"/>
    </source>
</evidence>
<dbReference type="InterPro" id="IPR027417">
    <property type="entry name" value="P-loop_NTPase"/>
</dbReference>
<dbReference type="GO" id="GO:0140359">
    <property type="term" value="F:ABC-type transporter activity"/>
    <property type="evidence" value="ECO:0007669"/>
    <property type="project" value="InterPro"/>
</dbReference>
<evidence type="ECO:0000256" key="4">
    <source>
        <dbReference type="ARBA" id="ARBA00022840"/>
    </source>
</evidence>
<dbReference type="InterPro" id="IPR039421">
    <property type="entry name" value="Type_1_exporter"/>
</dbReference>
<dbReference type="VEuPathDB" id="MicrosporidiaDB:EHP00_56"/>
<dbReference type="InterPro" id="IPR036640">
    <property type="entry name" value="ABC1_TM_sf"/>
</dbReference>
<dbReference type="PANTHER" id="PTHR24221">
    <property type="entry name" value="ATP-BINDING CASSETTE SUB-FAMILY B"/>
    <property type="match status" value="1"/>
</dbReference>
<keyword evidence="3" id="KW-0547">Nucleotide-binding</keyword>
<reference evidence="11 12" key="1">
    <citation type="journal article" date="2017" name="Environ. Microbiol.">
        <title>Decay of the glycolytic pathway and adaptation to intranuclear parasitism within Enterocytozoonidae microsporidia.</title>
        <authorList>
            <person name="Wiredu Boakye D."/>
            <person name="Jaroenlak P."/>
            <person name="Prachumwat A."/>
            <person name="Williams T.A."/>
            <person name="Bateman K.S."/>
            <person name="Itsathitphaisarn O."/>
            <person name="Sritunyalucksana K."/>
            <person name="Paszkiewicz K.H."/>
            <person name="Moore K.A."/>
            <person name="Stentiford G.D."/>
            <person name="Williams B.A."/>
        </authorList>
    </citation>
    <scope>NUCLEOTIDE SEQUENCE [LARGE SCALE GENOMIC DNA]</scope>
    <source>
        <strain evidence="11 12">TH1</strain>
    </source>
</reference>
<feature type="transmembrane region" description="Helical" evidence="8">
    <location>
        <begin position="62"/>
        <end position="85"/>
    </location>
</feature>
<proteinExistence type="inferred from homology"/>
<evidence type="ECO:0000256" key="7">
    <source>
        <dbReference type="ARBA" id="ARBA00024363"/>
    </source>
</evidence>
<name>A0A1W0E5M8_9MICR</name>
<feature type="transmembrane region" description="Helical" evidence="8">
    <location>
        <begin position="130"/>
        <end position="150"/>
    </location>
</feature>
<sequence length="566" mass="65042">MFKQYIKQGSDLKSIIFSIKNAKFIIPSIIVGTILVSFLNLLTLNQEVKANNNELGVIELAIYISIKLFCATMTYVCGVFSMGLVSRARQNAKILFFTEYIKLNFVRFYELGIGSISCAINRRSNALTKFLQILFMRFIINAVCLCVILYKFAIYISLSTIIKALSILAIFFVFISIIQYNRARLRTKINTEVEKTNRKIMDILINYERIKAYNNQKIETKKLYDTMEDMVFYNGIFDTLYDFLSYLTTIAFLLSTCTIYYCLNYNEKIEKTQLQEIFFVAMRLNATLYAILQDLNRVYTSYYDFQSTDNISAIEDETKKNELCFHLHKHVDKIEVINLNVVFDDVKAIKNVNCVIEKGDKIAICGPSSSGKSVFLKSILGVYGYKGAIIFDGYEQKQISQKSLVSQIAYIPQDVVLFDKTIMENLKLGNESMDDEKVLAFCEIFRLHNTFKNLGYNKKVGSLGKNLSGGQRQKVIFMRTILKQAPVLLMDQAMSALDIQTERFFIETMKSFCKNSTILFVTKNTKALGVFDKIFFFDEGNLAGTGNLKFLLNNNEKFAKFYYTTD</sequence>
<evidence type="ECO:0000259" key="9">
    <source>
        <dbReference type="PROSITE" id="PS50893"/>
    </source>
</evidence>
<comment type="similarity">
    <text evidence="7">Belongs to the ABC transporter superfamily. ABCB family. Heavy Metal importer (TC 3.A.1.210) subfamily.</text>
</comment>
<protein>
    <submittedName>
        <fullName evidence="11">ABCB7</fullName>
    </submittedName>
</protein>
<dbReference type="PROSITE" id="PS50893">
    <property type="entry name" value="ABC_TRANSPORTER_2"/>
    <property type="match status" value="1"/>
</dbReference>
<gene>
    <name evidence="11" type="primary">ABCB7</name>
    <name evidence="11" type="ORF">EHP00_56</name>
</gene>
<dbReference type="SUPFAM" id="SSF90123">
    <property type="entry name" value="ABC transporter transmembrane region"/>
    <property type="match status" value="1"/>
</dbReference>
<dbReference type="EMBL" id="MNPJ01000019">
    <property type="protein sequence ID" value="OQS54550.1"/>
    <property type="molecule type" value="Genomic_DNA"/>
</dbReference>
<feature type="transmembrane region" description="Helical" evidence="8">
    <location>
        <begin position="240"/>
        <end position="261"/>
    </location>
</feature>
<dbReference type="SUPFAM" id="SSF52540">
    <property type="entry name" value="P-loop containing nucleoside triphosphate hydrolases"/>
    <property type="match status" value="1"/>
</dbReference>
<accession>A0A1W0E5M8</accession>